<keyword evidence="3" id="KW-1185">Reference proteome</keyword>
<dbReference type="InterPro" id="IPR036291">
    <property type="entry name" value="NAD(P)-bd_dom_sf"/>
</dbReference>
<dbReference type="PANTHER" id="PTHR15020">
    <property type="entry name" value="FLAVIN REDUCTASE-RELATED"/>
    <property type="match status" value="1"/>
</dbReference>
<dbReference type="EMBL" id="GG738919">
    <property type="protein sequence ID" value="EFC37346.1"/>
    <property type="molecule type" value="Genomic_DNA"/>
</dbReference>
<feature type="domain" description="NAD(P)-binding" evidence="1">
    <location>
        <begin position="21"/>
        <end position="220"/>
    </location>
</feature>
<proteinExistence type="predicted"/>
<name>D2W0T8_NAEGR</name>
<dbReference type="OrthoDB" id="10254604at2759"/>
<evidence type="ECO:0000259" key="1">
    <source>
        <dbReference type="Pfam" id="PF13460"/>
    </source>
</evidence>
<dbReference type="SUPFAM" id="SSF51735">
    <property type="entry name" value="NAD(P)-binding Rossmann-fold domains"/>
    <property type="match status" value="1"/>
</dbReference>
<dbReference type="GeneID" id="8857293"/>
<dbReference type="STRING" id="5762.D2W0T8"/>
<organism evidence="3">
    <name type="scientific">Naegleria gruberi</name>
    <name type="common">Amoeba</name>
    <dbReference type="NCBI Taxonomy" id="5762"/>
    <lineage>
        <taxon>Eukaryota</taxon>
        <taxon>Discoba</taxon>
        <taxon>Heterolobosea</taxon>
        <taxon>Tetramitia</taxon>
        <taxon>Eutetramitia</taxon>
        <taxon>Vahlkampfiidae</taxon>
        <taxon>Naegleria</taxon>
    </lineage>
</organism>
<dbReference type="VEuPathDB" id="AmoebaDB:NAEGRDRAFT_74977"/>
<reference evidence="2 3" key="1">
    <citation type="journal article" date="2010" name="Cell">
        <title>The genome of Naegleria gruberi illuminates early eukaryotic versatility.</title>
        <authorList>
            <person name="Fritz-Laylin L.K."/>
            <person name="Prochnik S.E."/>
            <person name="Ginger M.L."/>
            <person name="Dacks J.B."/>
            <person name="Carpenter M.L."/>
            <person name="Field M.C."/>
            <person name="Kuo A."/>
            <person name="Paredez A."/>
            <person name="Chapman J."/>
            <person name="Pham J."/>
            <person name="Shu S."/>
            <person name="Neupane R."/>
            <person name="Cipriano M."/>
            <person name="Mancuso J."/>
            <person name="Tu H."/>
            <person name="Salamov A."/>
            <person name="Lindquist E."/>
            <person name="Shapiro H."/>
            <person name="Lucas S."/>
            <person name="Grigoriev I.V."/>
            <person name="Cande W.Z."/>
            <person name="Fulton C."/>
            <person name="Rokhsar D.S."/>
            <person name="Dawson S.C."/>
        </authorList>
    </citation>
    <scope>NUCLEOTIDE SEQUENCE [LARGE SCALE GENOMIC DNA]</scope>
    <source>
        <strain evidence="2 3">NEG-M</strain>
    </source>
</reference>
<dbReference type="KEGG" id="ngr:NAEGRDRAFT_74977"/>
<dbReference type="RefSeq" id="XP_002670090.1">
    <property type="nucleotide sequence ID" value="XM_002670044.1"/>
</dbReference>
<dbReference type="InterPro" id="IPR016040">
    <property type="entry name" value="NAD(P)-bd_dom"/>
</dbReference>
<gene>
    <name evidence="2" type="ORF">NAEGRDRAFT_74977</name>
</gene>
<dbReference type="eggNOG" id="ENOG502SX5G">
    <property type="taxonomic scope" value="Eukaryota"/>
</dbReference>
<dbReference type="Proteomes" id="UP000006671">
    <property type="component" value="Unassembled WGS sequence"/>
</dbReference>
<dbReference type="OMA" id="CKENREY"/>
<dbReference type="FunCoup" id="D2W0T8">
    <property type="interactions" value="10"/>
</dbReference>
<protein>
    <submittedName>
        <fullName evidence="2">Predicted protein</fullName>
    </submittedName>
</protein>
<sequence length="251" mass="28091">MESRKVACSSHQNQPCVFITGISGKLGEVLCKRLCDQGFKCKGLVRDEDAKKEVQGLGCTDVFVGDLTKLQTDDFVKYLEGCDFVIDAAGSTSGKDIEKIEFTSGKFLAQAAMKSNVKKYISMSAVGCDHFSSGERKDALVCDKCKENREYAENQYKLDQFIQNETKNLDYLIVRSGDLTEEKAMNKILIGRPHLSTKYRKMCHTSREDLANLLVCLLKNDSLKNMTFEVINCKDEGMPIEEAVKHLNVAL</sequence>
<evidence type="ECO:0000313" key="3">
    <source>
        <dbReference type="Proteomes" id="UP000006671"/>
    </source>
</evidence>
<dbReference type="Gene3D" id="3.40.50.720">
    <property type="entry name" value="NAD(P)-binding Rossmann-like Domain"/>
    <property type="match status" value="1"/>
</dbReference>
<dbReference type="PANTHER" id="PTHR15020:SF50">
    <property type="entry name" value="UPF0659 PROTEIN YMR090W"/>
    <property type="match status" value="1"/>
</dbReference>
<dbReference type="Pfam" id="PF13460">
    <property type="entry name" value="NAD_binding_10"/>
    <property type="match status" value="1"/>
</dbReference>
<evidence type="ECO:0000313" key="2">
    <source>
        <dbReference type="EMBL" id="EFC37346.1"/>
    </source>
</evidence>
<dbReference type="AlphaFoldDB" id="D2W0T8"/>
<accession>D2W0T8</accession>
<dbReference type="InParanoid" id="D2W0T8"/>